<dbReference type="KEGG" id="ffu:CLAFUR5_14171"/>
<proteinExistence type="predicted"/>
<feature type="region of interest" description="Disordered" evidence="1">
    <location>
        <begin position="57"/>
        <end position="85"/>
    </location>
</feature>
<name>A0A9Q8PLY4_PASFU</name>
<dbReference type="AlphaFoldDB" id="A0A9Q8PLY4"/>
<keyword evidence="3" id="KW-1185">Reference proteome</keyword>
<dbReference type="EMBL" id="CP090175">
    <property type="protein sequence ID" value="UJO24903.1"/>
    <property type="molecule type" value="Genomic_DNA"/>
</dbReference>
<protein>
    <submittedName>
        <fullName evidence="2">Uncharacterized protein</fullName>
    </submittedName>
</protein>
<reference evidence="2" key="2">
    <citation type="journal article" date="2022" name="Microb. Genom.">
        <title>A chromosome-scale genome assembly of the tomato pathogen Cladosporium fulvum reveals a compartmentalized genome architecture and the presence of a dispensable chromosome.</title>
        <authorList>
            <person name="Zaccaron A.Z."/>
            <person name="Chen L.H."/>
            <person name="Samaras A."/>
            <person name="Stergiopoulos I."/>
        </authorList>
    </citation>
    <scope>NUCLEOTIDE SEQUENCE</scope>
    <source>
        <strain evidence="2">Race5_Kim</strain>
    </source>
</reference>
<feature type="compositionally biased region" description="Basic residues" evidence="1">
    <location>
        <begin position="209"/>
        <end position="223"/>
    </location>
</feature>
<feature type="compositionally biased region" description="Polar residues" evidence="1">
    <location>
        <begin position="412"/>
        <end position="432"/>
    </location>
</feature>
<feature type="compositionally biased region" description="Basic and acidic residues" evidence="1">
    <location>
        <begin position="383"/>
        <end position="397"/>
    </location>
</feature>
<dbReference type="GeneID" id="71994049"/>
<evidence type="ECO:0000313" key="3">
    <source>
        <dbReference type="Proteomes" id="UP000756132"/>
    </source>
</evidence>
<gene>
    <name evidence="2" type="ORF">CLAFUR5_14171</name>
</gene>
<organism evidence="2 3">
    <name type="scientific">Passalora fulva</name>
    <name type="common">Tomato leaf mold</name>
    <name type="synonym">Cladosporium fulvum</name>
    <dbReference type="NCBI Taxonomy" id="5499"/>
    <lineage>
        <taxon>Eukaryota</taxon>
        <taxon>Fungi</taxon>
        <taxon>Dikarya</taxon>
        <taxon>Ascomycota</taxon>
        <taxon>Pezizomycotina</taxon>
        <taxon>Dothideomycetes</taxon>
        <taxon>Dothideomycetidae</taxon>
        <taxon>Mycosphaerellales</taxon>
        <taxon>Mycosphaerellaceae</taxon>
        <taxon>Fulvia</taxon>
    </lineage>
</organism>
<evidence type="ECO:0000256" key="1">
    <source>
        <dbReference type="SAM" id="MobiDB-lite"/>
    </source>
</evidence>
<dbReference type="RefSeq" id="XP_047769269.1">
    <property type="nucleotide sequence ID" value="XM_047913319.1"/>
</dbReference>
<sequence>MSPSCSDRTSQGNILTMSLAPAGRIYVGGIDDTAGEERRVTDHTGIPLAQGRRLGDLTIQPPFNQSTALANGDERDPNTMPDNESNSVAYEVSSAVETVQDATNDDATNISKAISMASKRQRDRCRSYSRDPSGPVNLMIYELRTAMGKSSGRDQIAGNANRRHKDSGRDGNTLDALACYNRFTYTAEQIARARSEPYEKEWYITPRGKKSHVAHNTGKRKRSGNTEELDRLVELDTAEHTSTDPSLALKKHRLNRRLGRSDPHNPGDPVNIKIYELRVALDETSGWPQIADIVNREHKGSGLKGQALSAALCYQRFTNTAQRITTRRSEPCLREWYIGPARGPPQGGAIQSLRERVGRPGTGEKGGSARSLSTSIEHVEAHNSFTKDNEAEHGTTEEDHDSTSSSRDDTASLINDPSSAKAATTDRANSVVDSRETITPLTLLPGLHTTTPDALWTDLANLYESLSTHLEAAKTICDHEKYDALRDHFDDEVQGLHYSLRRVQRILNSLPDKVYQV</sequence>
<dbReference type="OrthoDB" id="10679284at2759"/>
<evidence type="ECO:0000313" key="2">
    <source>
        <dbReference type="EMBL" id="UJO24903.1"/>
    </source>
</evidence>
<accession>A0A9Q8PLY4</accession>
<reference evidence="2" key="1">
    <citation type="submission" date="2021-12" db="EMBL/GenBank/DDBJ databases">
        <authorList>
            <person name="Zaccaron A."/>
            <person name="Stergiopoulos I."/>
        </authorList>
    </citation>
    <scope>NUCLEOTIDE SEQUENCE</scope>
    <source>
        <strain evidence="2">Race5_Kim</strain>
    </source>
</reference>
<feature type="region of interest" description="Disordered" evidence="1">
    <location>
        <begin position="151"/>
        <end position="172"/>
    </location>
</feature>
<feature type="region of interest" description="Disordered" evidence="1">
    <location>
        <begin position="383"/>
        <end position="433"/>
    </location>
</feature>
<feature type="region of interest" description="Disordered" evidence="1">
    <location>
        <begin position="209"/>
        <end position="228"/>
    </location>
</feature>
<dbReference type="Proteomes" id="UP000756132">
    <property type="component" value="Chromosome 13"/>
</dbReference>